<feature type="compositionally biased region" description="Low complexity" evidence="1">
    <location>
        <begin position="30"/>
        <end position="40"/>
    </location>
</feature>
<evidence type="ECO:0000256" key="1">
    <source>
        <dbReference type="SAM" id="MobiDB-lite"/>
    </source>
</evidence>
<accession>A0AAP0X3Z2</accession>
<sequence>MREASVGQHDCEGVHANCRMGFDDDEFVSDLESSRSSLPDSESDEDGDGSQHSKTHDNCIGGLMDDHLDNQLNLLNEASVEDKAGAPYTQILEFLSLAIDFGVTTLGYIDKSCNLRVTALLDRVGYTPEISHGMLVEMAEHRKELEKKKQSPSLIL</sequence>
<protein>
    <submittedName>
        <fullName evidence="2">Uncharacterized protein</fullName>
    </submittedName>
</protein>
<comment type="caution">
    <text evidence="2">The sequence shown here is derived from an EMBL/GenBank/DDBJ whole genome shotgun (WGS) entry which is preliminary data.</text>
</comment>
<feature type="region of interest" description="Disordered" evidence="1">
    <location>
        <begin position="29"/>
        <end position="60"/>
    </location>
</feature>
<evidence type="ECO:0000313" key="2">
    <source>
        <dbReference type="EMBL" id="KAK9288712.1"/>
    </source>
</evidence>
<evidence type="ECO:0000313" key="3">
    <source>
        <dbReference type="Proteomes" id="UP001415857"/>
    </source>
</evidence>
<proteinExistence type="predicted"/>
<dbReference type="EMBL" id="JBBPBK010000003">
    <property type="protein sequence ID" value="KAK9288712.1"/>
    <property type="molecule type" value="Genomic_DNA"/>
</dbReference>
<name>A0AAP0X3Z2_LIQFO</name>
<gene>
    <name evidence="2" type="ORF">L1049_017175</name>
</gene>
<dbReference type="Proteomes" id="UP001415857">
    <property type="component" value="Unassembled WGS sequence"/>
</dbReference>
<dbReference type="AlphaFoldDB" id="A0AAP0X3Z2"/>
<organism evidence="2 3">
    <name type="scientific">Liquidambar formosana</name>
    <name type="common">Formosan gum</name>
    <dbReference type="NCBI Taxonomy" id="63359"/>
    <lineage>
        <taxon>Eukaryota</taxon>
        <taxon>Viridiplantae</taxon>
        <taxon>Streptophyta</taxon>
        <taxon>Embryophyta</taxon>
        <taxon>Tracheophyta</taxon>
        <taxon>Spermatophyta</taxon>
        <taxon>Magnoliopsida</taxon>
        <taxon>eudicotyledons</taxon>
        <taxon>Gunneridae</taxon>
        <taxon>Pentapetalae</taxon>
        <taxon>Saxifragales</taxon>
        <taxon>Altingiaceae</taxon>
        <taxon>Liquidambar</taxon>
    </lineage>
</organism>
<reference evidence="2 3" key="1">
    <citation type="journal article" date="2024" name="Plant J.">
        <title>Genome sequences and population genomics reveal climatic adaptation and genomic divergence between two closely related sweetgum species.</title>
        <authorList>
            <person name="Xu W.Q."/>
            <person name="Ren C.Q."/>
            <person name="Zhang X.Y."/>
            <person name="Comes H.P."/>
            <person name="Liu X.H."/>
            <person name="Li Y.G."/>
            <person name="Kettle C.J."/>
            <person name="Jalonen R."/>
            <person name="Gaisberger H."/>
            <person name="Ma Y.Z."/>
            <person name="Qiu Y.X."/>
        </authorList>
    </citation>
    <scope>NUCLEOTIDE SEQUENCE [LARGE SCALE GENOMIC DNA]</scope>
    <source>
        <strain evidence="2">Hangzhou</strain>
    </source>
</reference>
<keyword evidence="3" id="KW-1185">Reference proteome</keyword>